<comment type="caution">
    <text evidence="2">The sequence shown here is derived from an EMBL/GenBank/DDBJ whole genome shotgun (WGS) entry which is preliminary data.</text>
</comment>
<feature type="compositionally biased region" description="Low complexity" evidence="1">
    <location>
        <begin position="846"/>
        <end position="857"/>
    </location>
</feature>
<evidence type="ECO:0000313" key="2">
    <source>
        <dbReference type="EMBL" id="KAF4971900.1"/>
    </source>
</evidence>
<protein>
    <submittedName>
        <fullName evidence="2">Uncharacterized protein</fullName>
    </submittedName>
</protein>
<accession>A0A8H4XEX1</accession>
<gene>
    <name evidence="2" type="ORF">FSARC_1405</name>
</gene>
<name>A0A8H4XEX1_9HYPO</name>
<dbReference type="Proteomes" id="UP000622797">
    <property type="component" value="Unassembled WGS sequence"/>
</dbReference>
<keyword evidence="3" id="KW-1185">Reference proteome</keyword>
<reference evidence="2" key="2">
    <citation type="submission" date="2020-05" db="EMBL/GenBank/DDBJ databases">
        <authorList>
            <person name="Kim H.-S."/>
            <person name="Proctor R.H."/>
            <person name="Brown D.W."/>
        </authorList>
    </citation>
    <scope>NUCLEOTIDE SEQUENCE</scope>
    <source>
        <strain evidence="2">NRRL 20472</strain>
    </source>
</reference>
<dbReference type="AlphaFoldDB" id="A0A8H4XEX1"/>
<evidence type="ECO:0000256" key="1">
    <source>
        <dbReference type="SAM" id="MobiDB-lite"/>
    </source>
</evidence>
<feature type="region of interest" description="Disordered" evidence="1">
    <location>
        <begin position="845"/>
        <end position="883"/>
    </location>
</feature>
<evidence type="ECO:0000313" key="3">
    <source>
        <dbReference type="Proteomes" id="UP000622797"/>
    </source>
</evidence>
<proteinExistence type="predicted"/>
<sequence length="883" mass="99187">MTSSSDCLCSIISTALDLPHIDIPGNTGEDHVCLTAMDFPNDWQSDQTFIVPDPWPELTDTPANGTLSQDTYESLQESQDTMPLYLDAPKPGPLSSWTGSHFNKPILAAYNPTNMLMSQKEIDENRNFELYRLHSVSFELSQGDTLVFIDYPVHYKGVLNHTDCHGIIYKSQQFRVHSSKLLETGSSKFADMLGPTYQFRIQRRRKMVNKMPEGIKYLLDLTPPSEGDDLVFQMTELSLTPGIIKWWSSSLMNDVDPWLVCGHDDVCMCSRQPKVLEDDKEQQNITSPTEDDMEIPQNLTNLTENALKKPPLPIKPESVLQMKARNENELYETPPYRRIPDYCPIRHRNGIVRLLMLIEGKGVILDSALRLWTLVKLGNIFDCGSILRDRVTQWIMHGQNTTFVEVLPEEALQIAFSLEIPQVVENAFRILVNELALKLAADTKPNLHLNQTTTIFGRKLGDLPDELSNLVQHAAQALVYRVTDINAMMRNPGVFDFWDIEEWKKLQWLEQALEKETTPASQRALTSLRLLMKALFFEVGHVWDDVMSTPPTYNHETYISIDQDRLTYVEPKDFEKATIIMQDFNSVQMLLCAAPYNDFGVTLDGRRYRNSKCTLSGYKLRSYKTLLDDTTYAVRVFLSCDPKESNRLLWASIFPDEPFPLMGVGGPLSKPMVSLDALELGVKKGLRPISLSWLRHDIEPPLNITRHLLLTLTDNELKFLPLWAGGCDDGTGGVFEDPIPSTEMGPNGPGPGYHTGRTIPSAPSSVSGSIIEDMDALRVWGSTTGASINVHDSISTVYRQDQVIAEDKSIASESFTLGGSDDYSNARFAMPADHQAMGEAVNMAVETTDSESTSATEGWNSTNDDSDDDVYMFDSDDSTDTIS</sequence>
<feature type="compositionally biased region" description="Acidic residues" evidence="1">
    <location>
        <begin position="864"/>
        <end position="883"/>
    </location>
</feature>
<organism evidence="2 3">
    <name type="scientific">Fusarium sarcochroum</name>
    <dbReference type="NCBI Taxonomy" id="1208366"/>
    <lineage>
        <taxon>Eukaryota</taxon>
        <taxon>Fungi</taxon>
        <taxon>Dikarya</taxon>
        <taxon>Ascomycota</taxon>
        <taxon>Pezizomycotina</taxon>
        <taxon>Sordariomycetes</taxon>
        <taxon>Hypocreomycetidae</taxon>
        <taxon>Hypocreales</taxon>
        <taxon>Nectriaceae</taxon>
        <taxon>Fusarium</taxon>
        <taxon>Fusarium lateritium species complex</taxon>
    </lineage>
</organism>
<dbReference type="OrthoDB" id="5371510at2759"/>
<dbReference type="EMBL" id="JABEXW010000076">
    <property type="protein sequence ID" value="KAF4971900.1"/>
    <property type="molecule type" value="Genomic_DNA"/>
</dbReference>
<reference evidence="2" key="1">
    <citation type="journal article" date="2020" name="BMC Genomics">
        <title>Correction to: Identification and distribution of gene clusters required for synthesis of sphingolipid metabolism inhibitors in diverse species of the filamentous fungus Fusarium.</title>
        <authorList>
            <person name="Kim H.S."/>
            <person name="Lohmar J.M."/>
            <person name="Busman M."/>
            <person name="Brown D.W."/>
            <person name="Naumann T.A."/>
            <person name="Divon H.H."/>
            <person name="Lysoe E."/>
            <person name="Uhlig S."/>
            <person name="Proctor R.H."/>
        </authorList>
    </citation>
    <scope>NUCLEOTIDE SEQUENCE</scope>
    <source>
        <strain evidence="2">NRRL 20472</strain>
    </source>
</reference>